<evidence type="ECO:0000313" key="3">
    <source>
        <dbReference type="Proteomes" id="UP000255233"/>
    </source>
</evidence>
<name>A0A379MQA6_9BACT</name>
<sequence>MKIVGVYQDMFEASLAKGRLEEAGIEACVLNEYIGSVIPYAPPQERELKLGVADEDYEAAIAVLGFPAEEEKGKVCPFCGSEHVVYGLKGPSRWKKIGAAVLAALTMSPLGNVRCHYFCEDCKREF</sequence>
<dbReference type="RefSeq" id="WP_051214276.1">
    <property type="nucleotide sequence ID" value="NZ_CALVFX010000002.1"/>
</dbReference>
<dbReference type="InterPro" id="IPR018551">
    <property type="entry name" value="DUF2007"/>
</dbReference>
<accession>A0A379MQA6</accession>
<organism evidence="2 3">
    <name type="scientific">Rikenella microfusus</name>
    <dbReference type="NCBI Taxonomy" id="28139"/>
    <lineage>
        <taxon>Bacteria</taxon>
        <taxon>Pseudomonadati</taxon>
        <taxon>Bacteroidota</taxon>
        <taxon>Bacteroidia</taxon>
        <taxon>Bacteroidales</taxon>
        <taxon>Rikenellaceae</taxon>
        <taxon>Rikenella</taxon>
    </lineage>
</organism>
<dbReference type="Gene3D" id="3.30.70.790">
    <property type="entry name" value="UreE, C-terminal domain"/>
    <property type="match status" value="1"/>
</dbReference>
<keyword evidence="3" id="KW-1185">Reference proteome</keyword>
<dbReference type="SUPFAM" id="SSF54913">
    <property type="entry name" value="GlnB-like"/>
    <property type="match status" value="1"/>
</dbReference>
<feature type="domain" description="DUF2007" evidence="1">
    <location>
        <begin position="1"/>
        <end position="64"/>
    </location>
</feature>
<dbReference type="Pfam" id="PF09413">
    <property type="entry name" value="DUF2007"/>
    <property type="match status" value="1"/>
</dbReference>
<evidence type="ECO:0000313" key="2">
    <source>
        <dbReference type="EMBL" id="SUE33703.1"/>
    </source>
</evidence>
<dbReference type="STRING" id="880526.GCA_000427365_00534"/>
<evidence type="ECO:0000259" key="1">
    <source>
        <dbReference type="Pfam" id="PF09413"/>
    </source>
</evidence>
<proteinExistence type="predicted"/>
<dbReference type="AlphaFoldDB" id="A0A379MQA6"/>
<dbReference type="EMBL" id="UGVL01000001">
    <property type="protein sequence ID" value="SUE33703.1"/>
    <property type="molecule type" value="Genomic_DNA"/>
</dbReference>
<reference evidence="2 3" key="1">
    <citation type="submission" date="2018-06" db="EMBL/GenBank/DDBJ databases">
        <authorList>
            <consortium name="Pathogen Informatics"/>
            <person name="Doyle S."/>
        </authorList>
    </citation>
    <scope>NUCLEOTIDE SEQUENCE [LARGE SCALE GENOMIC DNA]</scope>
    <source>
        <strain evidence="2 3">NCTC11190</strain>
    </source>
</reference>
<dbReference type="Proteomes" id="UP000255233">
    <property type="component" value="Unassembled WGS sequence"/>
</dbReference>
<dbReference type="InterPro" id="IPR011322">
    <property type="entry name" value="N-reg_PII-like_a/b"/>
</dbReference>
<dbReference type="OrthoDB" id="8480302at2"/>
<protein>
    <recommendedName>
        <fullName evidence="1">DUF2007 domain-containing protein</fullName>
    </recommendedName>
</protein>
<gene>
    <name evidence="2" type="ORF">NCTC11190_00913</name>
</gene>